<sequence>MTPTAVAQSPSSTASRLAVDAHERAASVLAARHPRAARRQREAAVAARARLLRGAVTWG</sequence>
<organism evidence="1">
    <name type="scientific">uncultured Frankineae bacterium</name>
    <dbReference type="NCBI Taxonomy" id="437475"/>
    <lineage>
        <taxon>Bacteria</taxon>
        <taxon>Bacillati</taxon>
        <taxon>Actinomycetota</taxon>
        <taxon>Actinomycetes</taxon>
        <taxon>Frankiales</taxon>
        <taxon>environmental samples</taxon>
    </lineage>
</organism>
<protein>
    <submittedName>
        <fullName evidence="1">Uncharacterized protein</fullName>
    </submittedName>
</protein>
<name>A0A6J4M7L0_9ACTN</name>
<accession>A0A6J4M7L0</accession>
<proteinExistence type="predicted"/>
<dbReference type="EMBL" id="CADCUB010000146">
    <property type="protein sequence ID" value="CAA9352137.1"/>
    <property type="molecule type" value="Genomic_DNA"/>
</dbReference>
<evidence type="ECO:0000313" key="1">
    <source>
        <dbReference type="EMBL" id="CAA9352137.1"/>
    </source>
</evidence>
<gene>
    <name evidence="1" type="ORF">AVDCRST_MAG07-3064</name>
</gene>
<reference evidence="1" key="1">
    <citation type="submission" date="2020-02" db="EMBL/GenBank/DDBJ databases">
        <authorList>
            <person name="Meier V. D."/>
        </authorList>
    </citation>
    <scope>NUCLEOTIDE SEQUENCE</scope>
    <source>
        <strain evidence="1">AVDCRST_MAG07</strain>
    </source>
</reference>
<dbReference type="AlphaFoldDB" id="A0A6J4M7L0"/>